<dbReference type="Proteomes" id="UP000292052">
    <property type="component" value="Unassembled WGS sequence"/>
</dbReference>
<feature type="compositionally biased region" description="Polar residues" evidence="2">
    <location>
        <begin position="860"/>
        <end position="869"/>
    </location>
</feature>
<feature type="region of interest" description="Disordered" evidence="2">
    <location>
        <begin position="850"/>
        <end position="869"/>
    </location>
</feature>
<dbReference type="EMBL" id="QDEB01122019">
    <property type="protein sequence ID" value="RZB40129.1"/>
    <property type="molecule type" value="Genomic_DNA"/>
</dbReference>
<dbReference type="Gene3D" id="3.40.50.1820">
    <property type="entry name" value="alpha/beta hydrolase"/>
    <property type="match status" value="1"/>
</dbReference>
<dbReference type="FunFam" id="3.40.50.1820:FF:000004">
    <property type="entry name" value="Protein FAM135A isoform a"/>
    <property type="match status" value="1"/>
</dbReference>
<evidence type="ECO:0000313" key="4">
    <source>
        <dbReference type="EMBL" id="RZB40129.1"/>
    </source>
</evidence>
<name>A0A482VAR9_ASBVE</name>
<keyword evidence="5" id="KW-1185">Reference proteome</keyword>
<feature type="domain" description="DUF676" evidence="3">
    <location>
        <begin position="967"/>
        <end position="1159"/>
    </location>
</feature>
<evidence type="ECO:0000313" key="5">
    <source>
        <dbReference type="Proteomes" id="UP000292052"/>
    </source>
</evidence>
<reference evidence="4 5" key="1">
    <citation type="submission" date="2017-03" db="EMBL/GenBank/DDBJ databases">
        <title>Genome of the blue death feigning beetle - Asbolus verrucosus.</title>
        <authorList>
            <person name="Rider S.D."/>
        </authorList>
    </citation>
    <scope>NUCLEOTIDE SEQUENCE [LARGE SCALE GENOMIC DNA]</scope>
    <source>
        <strain evidence="4">Butters</strain>
        <tissue evidence="4">Head and leg muscle</tissue>
    </source>
</reference>
<dbReference type="InterPro" id="IPR029058">
    <property type="entry name" value="AB_hydrolase_fold"/>
</dbReference>
<feature type="region of interest" description="Disordered" evidence="2">
    <location>
        <begin position="667"/>
        <end position="702"/>
    </location>
</feature>
<protein>
    <submittedName>
        <fullName evidence="4">Protein FAM135A</fullName>
    </submittedName>
</protein>
<dbReference type="InterPro" id="IPR007751">
    <property type="entry name" value="DUF676_lipase-like"/>
</dbReference>
<dbReference type="PANTHER" id="PTHR12482">
    <property type="entry name" value="LIPASE ROG1-RELATED-RELATED"/>
    <property type="match status" value="1"/>
</dbReference>
<comment type="similarity">
    <text evidence="1">Belongs to the FAM135 family.</text>
</comment>
<sequence length="1237" mass="140553">MSELQSTIEFSVELYKFYNVDLFQRGMYQVRCSLRVSSKLSVEVEVTTPEVSAGLGTAIVLGNYGACRPFQILYRNEEVSLKDVVLFRCHMLVDGNNLKESLERAEFSLVLELWFSDTSPVSMVMVSSRTLQLNMSPAEGLHYHLPVLFDYFHLSAISLTIHAVLTALHQPSMNAPKSSKSWSKIRSAHCSSLTDPVLPVSSHKIYSKINESPQIHLEARDVLLDASNNLKTTIKEYKILFMQREETLSENYDTLILKPHRYDSRKSVKKQIPAAQSSSCLAELCADNIRLWNYFLLNFSCKTTIQQHLSKKHHNLRVRRFAELFFLVYNPRRSAIGCFDTNYQNYLLVAEVAKRSKYMQSLPSLPVHCAALDGDNATMPIIFEDQYQDPFEFDKRNCEELLPKQDSTAFKRSKTISDSQCSCGIENLWEMRKCSEKTLVSADLFNYEDPINSIPARHSKSLDQLQMCSRNSLHYSLGNIFGQNDYYMKDQYDNANFYKNESKLKNVASEHNMRNQRIYVVEDDWKSRQRAGYSSQDVCNCSATYNYFTVIKKPRKVASNVVDSSIDVNQIDADILDKKYKQFNIKNLTNVKQKCQKIVKSLSHTSTDSTQNIFRSNSMQFFSPKKKANDAKFNSLVTKRNQNRKLDRIESYVVELNGTAQPSVLESTKTHHNQKGKSKTKRCPNGKNFEIGSTSSSTDSLSLKKKTGLNSEALFSVVGIRKVRSASCLEENTSPLILSGTESLPNITPKVERAHYPEMKYYSSSSSSTTSEQSGWITSRSSSVASSTDATNPATSALLTNIENIQRKILNLSADTRRRKDKKTKGKFEVSTNGHYRKNSNNICDDIALPPPKQFRDLDSPSSSVTNGTNEEEINAVDNILYHVVDTQTTLERKPNLVDEKTTNDETEDYHFYRGSKSESEKAFLRAKNEFKSQLNFPGILYSDFTSFASTIPYFHISDEFRIFSPEGMHLIVCVHGLDGNSADLRLVKTYLELGLPGAYLDFLMSERNQGDTFSDFDTMTDRLVSEILHYLDTSSIRPTRISFVGHSLGNVIIRSALTRPQMKFLLPRLHTFLSLSGPHLGTLYNSSGLVNMGMWFMQKWKKSGSLLQLCLKDSTDARQSFLYRLSQKSTLHHFKNVLLCGSGQDRYVPLHSARIELCKESIKDTSDQGAIYREMVHNIISPIIAQKEVNLVRYDIHHALPNTANALIGRAAHIAVLDSELFIEKFMAVVGIKYFR</sequence>
<dbReference type="OrthoDB" id="273452at2759"/>
<comment type="caution">
    <text evidence="4">The sequence shown here is derived from an EMBL/GenBank/DDBJ whole genome shotgun (WGS) entry which is preliminary data.</text>
</comment>
<dbReference type="InterPro" id="IPR022122">
    <property type="entry name" value="DUF3657"/>
</dbReference>
<proteinExistence type="inferred from homology"/>
<organism evidence="4 5">
    <name type="scientific">Asbolus verrucosus</name>
    <name type="common">Desert ironclad beetle</name>
    <dbReference type="NCBI Taxonomy" id="1661398"/>
    <lineage>
        <taxon>Eukaryota</taxon>
        <taxon>Metazoa</taxon>
        <taxon>Ecdysozoa</taxon>
        <taxon>Arthropoda</taxon>
        <taxon>Hexapoda</taxon>
        <taxon>Insecta</taxon>
        <taxon>Pterygota</taxon>
        <taxon>Neoptera</taxon>
        <taxon>Endopterygota</taxon>
        <taxon>Coleoptera</taxon>
        <taxon>Polyphaga</taxon>
        <taxon>Cucujiformia</taxon>
        <taxon>Tenebrionidae</taxon>
        <taxon>Pimeliinae</taxon>
        <taxon>Asbolus</taxon>
    </lineage>
</organism>
<dbReference type="Pfam" id="PF05057">
    <property type="entry name" value="DUF676"/>
    <property type="match status" value="1"/>
</dbReference>
<evidence type="ECO:0000256" key="2">
    <source>
        <dbReference type="SAM" id="MobiDB-lite"/>
    </source>
</evidence>
<dbReference type="Pfam" id="PF12394">
    <property type="entry name" value="DUF3657"/>
    <property type="match status" value="1"/>
</dbReference>
<evidence type="ECO:0000259" key="3">
    <source>
        <dbReference type="Pfam" id="PF05057"/>
    </source>
</evidence>
<dbReference type="SUPFAM" id="SSF53474">
    <property type="entry name" value="alpha/beta-Hydrolases"/>
    <property type="match status" value="1"/>
</dbReference>
<feature type="compositionally biased region" description="Basic residues" evidence="2">
    <location>
        <begin position="670"/>
        <end position="684"/>
    </location>
</feature>
<feature type="compositionally biased region" description="Low complexity" evidence="2">
    <location>
        <begin position="692"/>
        <end position="701"/>
    </location>
</feature>
<dbReference type="STRING" id="1661398.A0A482VAR9"/>
<dbReference type="InterPro" id="IPR044294">
    <property type="entry name" value="Lipase-like"/>
</dbReference>
<dbReference type="PANTHER" id="PTHR12482:SF5">
    <property type="entry name" value="DUF676 DOMAIN-CONTAINING PROTEIN"/>
    <property type="match status" value="1"/>
</dbReference>
<dbReference type="AlphaFoldDB" id="A0A482VAR9"/>
<evidence type="ECO:0000256" key="1">
    <source>
        <dbReference type="ARBA" id="ARBA00007949"/>
    </source>
</evidence>
<gene>
    <name evidence="4" type="ORF">BDFB_001733</name>
</gene>
<accession>A0A482VAR9</accession>